<sequence>MSISDRRRRFLRASAAACLLALPLRSTARDAADRVTVIDLQNRRAEAVVHDLRELFPDATLQPDRFRLLVRAPAHEIEEIRQMVAELDRASPDLVLRVRRHRDHDDDTAGRIRRFTTRRDEDREQFLRLRDGGRAVLMVGETLPAGYRLFAGRAGVAIEPIYRDTARGFAVEPRMQPDGRVRVAITHLHQTPLQRGAEHERVATEITLEPGSWHDFAGIRSRLESDARDVHPPVRRRTTRARDDVSLEIRVDPAEDATAPGLR</sequence>
<dbReference type="AlphaFoldDB" id="A0A1V2ZZK1"/>
<gene>
    <name evidence="3" type="ORF">B1A74_05375</name>
</gene>
<evidence type="ECO:0000313" key="4">
    <source>
        <dbReference type="Proteomes" id="UP000189177"/>
    </source>
</evidence>
<evidence type="ECO:0000259" key="2">
    <source>
        <dbReference type="Pfam" id="PF03958"/>
    </source>
</evidence>
<organism evidence="3 4">
    <name type="scientific">Thioalkalivibrio halophilus</name>
    <dbReference type="NCBI Taxonomy" id="252474"/>
    <lineage>
        <taxon>Bacteria</taxon>
        <taxon>Pseudomonadati</taxon>
        <taxon>Pseudomonadota</taxon>
        <taxon>Gammaproteobacteria</taxon>
        <taxon>Chromatiales</taxon>
        <taxon>Ectothiorhodospiraceae</taxon>
        <taxon>Thioalkalivibrio</taxon>
    </lineage>
</organism>
<evidence type="ECO:0000256" key="1">
    <source>
        <dbReference type="SAM" id="SignalP"/>
    </source>
</evidence>
<dbReference type="InterPro" id="IPR006311">
    <property type="entry name" value="TAT_signal"/>
</dbReference>
<name>A0A1V2ZZK1_9GAMM</name>
<keyword evidence="4" id="KW-1185">Reference proteome</keyword>
<dbReference type="Proteomes" id="UP000189177">
    <property type="component" value="Unassembled WGS sequence"/>
</dbReference>
<proteinExistence type="predicted"/>
<dbReference type="InterPro" id="IPR005644">
    <property type="entry name" value="NolW-like"/>
</dbReference>
<feature type="domain" description="NolW-like" evidence="2">
    <location>
        <begin position="36"/>
        <end position="91"/>
    </location>
</feature>
<accession>A0A1V2ZZK1</accession>
<comment type="caution">
    <text evidence="3">The sequence shown here is derived from an EMBL/GenBank/DDBJ whole genome shotgun (WGS) entry which is preliminary data.</text>
</comment>
<dbReference type="OrthoDB" id="5608150at2"/>
<dbReference type="Pfam" id="PF03958">
    <property type="entry name" value="Secretin_N"/>
    <property type="match status" value="1"/>
</dbReference>
<feature type="signal peptide" evidence="1">
    <location>
        <begin position="1"/>
        <end position="28"/>
    </location>
</feature>
<dbReference type="RefSeq" id="WP_077243997.1">
    <property type="nucleotide sequence ID" value="NZ_MUZR01000014.1"/>
</dbReference>
<reference evidence="3 4" key="1">
    <citation type="submission" date="2017-02" db="EMBL/GenBank/DDBJ databases">
        <title>Genomic diversity within the haloalkaliphilic genus Thioalkalivibrio.</title>
        <authorList>
            <person name="Ahn A.-C."/>
            <person name="Meier-Kolthoff J."/>
            <person name="Overmars L."/>
            <person name="Richter M."/>
            <person name="Woyke T."/>
            <person name="Sorokin D.Y."/>
            <person name="Muyzer G."/>
        </authorList>
    </citation>
    <scope>NUCLEOTIDE SEQUENCE [LARGE SCALE GENOMIC DNA]</scope>
    <source>
        <strain evidence="3 4">HL17</strain>
    </source>
</reference>
<protein>
    <recommendedName>
        <fullName evidence="2">NolW-like domain-containing protein</fullName>
    </recommendedName>
</protein>
<feature type="chain" id="PRO_5012550444" description="NolW-like domain-containing protein" evidence="1">
    <location>
        <begin position="29"/>
        <end position="263"/>
    </location>
</feature>
<dbReference type="EMBL" id="MUZR01000014">
    <property type="protein sequence ID" value="OOC10532.1"/>
    <property type="molecule type" value="Genomic_DNA"/>
</dbReference>
<dbReference type="STRING" id="252474.B1A74_05375"/>
<keyword evidence="1" id="KW-0732">Signal</keyword>
<evidence type="ECO:0000313" key="3">
    <source>
        <dbReference type="EMBL" id="OOC10532.1"/>
    </source>
</evidence>
<dbReference type="PROSITE" id="PS51318">
    <property type="entry name" value="TAT"/>
    <property type="match status" value="1"/>
</dbReference>